<dbReference type="Pfam" id="PF00005">
    <property type="entry name" value="ABC_tran"/>
    <property type="match status" value="1"/>
</dbReference>
<evidence type="ECO:0000313" key="8">
    <source>
        <dbReference type="Proteomes" id="UP000278673"/>
    </source>
</evidence>
<dbReference type="InterPro" id="IPR003593">
    <property type="entry name" value="AAA+_ATPase"/>
</dbReference>
<dbReference type="PANTHER" id="PTHR43335:SF4">
    <property type="entry name" value="ABC TRANSPORTER, ATP-BINDING PROTEIN"/>
    <property type="match status" value="1"/>
</dbReference>
<dbReference type="GO" id="GO:0005524">
    <property type="term" value="F:ATP binding"/>
    <property type="evidence" value="ECO:0007669"/>
    <property type="project" value="UniProtKB-KW"/>
</dbReference>
<reference evidence="7 8" key="1">
    <citation type="submission" date="2018-10" db="EMBL/GenBank/DDBJ databases">
        <title>Isolation, diversity and antifungal activity of actinobacteria from wheat.</title>
        <authorList>
            <person name="Han C."/>
        </authorList>
    </citation>
    <scope>NUCLEOTIDE SEQUENCE [LARGE SCALE GENOMIC DNA]</scope>
    <source>
        <strain evidence="7 8">NEAU-YY642</strain>
    </source>
</reference>
<evidence type="ECO:0000256" key="5">
    <source>
        <dbReference type="SAM" id="MobiDB-lite"/>
    </source>
</evidence>
<evidence type="ECO:0000256" key="3">
    <source>
        <dbReference type="ARBA" id="ARBA00022741"/>
    </source>
</evidence>
<keyword evidence="8" id="KW-1185">Reference proteome</keyword>
<dbReference type="SMART" id="SM00382">
    <property type="entry name" value="AAA"/>
    <property type="match status" value="1"/>
</dbReference>
<evidence type="ECO:0000256" key="1">
    <source>
        <dbReference type="ARBA" id="ARBA00005417"/>
    </source>
</evidence>
<evidence type="ECO:0000256" key="2">
    <source>
        <dbReference type="ARBA" id="ARBA00022448"/>
    </source>
</evidence>
<dbReference type="RefSeq" id="WP_122182382.1">
    <property type="nucleotide sequence ID" value="NZ_RFFJ01000010.1"/>
</dbReference>
<dbReference type="AlphaFoldDB" id="A0A3M2M6M2"/>
<keyword evidence="3" id="KW-0547">Nucleotide-binding</keyword>
<sequence length="262" mass="26680">MLSFDGVTKRHGPRTVLTDVTFRALPGRVTAFLGPNGAGKSSALRILLGLDRASSGAALVNGLRYRDLRTPLRTVGALLDGSGAHGSRTARAHLAWVARSNGIPGRRVAEVLERVGLAAAGRTRVRRFSLGMGQRLGLAAALLGEPEVLVLDEPANGLDPAGVRWLRELLRGHADGGGTVLLSSHQIGEVAEVADDLAVIAGGRVVAHGPLGRLTAGHGSLEGAYFAWTGAADRGGAADLGGAQRPGGTGPLGGAGRSGSAR</sequence>
<evidence type="ECO:0000256" key="4">
    <source>
        <dbReference type="ARBA" id="ARBA00022840"/>
    </source>
</evidence>
<keyword evidence="4 7" id="KW-0067">ATP-binding</keyword>
<dbReference type="InterPro" id="IPR003439">
    <property type="entry name" value="ABC_transporter-like_ATP-bd"/>
</dbReference>
<dbReference type="Gene3D" id="3.40.50.300">
    <property type="entry name" value="P-loop containing nucleotide triphosphate hydrolases"/>
    <property type="match status" value="1"/>
</dbReference>
<comment type="caution">
    <text evidence="7">The sequence shown here is derived from an EMBL/GenBank/DDBJ whole genome shotgun (WGS) entry which is preliminary data.</text>
</comment>
<protein>
    <submittedName>
        <fullName evidence="7">ATP-binding cassette domain-containing protein</fullName>
    </submittedName>
</protein>
<gene>
    <name evidence="7" type="ORF">EBN88_04010</name>
</gene>
<keyword evidence="2" id="KW-0813">Transport</keyword>
<feature type="region of interest" description="Disordered" evidence="5">
    <location>
        <begin position="238"/>
        <end position="262"/>
    </location>
</feature>
<feature type="domain" description="ABC transporter" evidence="6">
    <location>
        <begin position="2"/>
        <end position="227"/>
    </location>
</feature>
<evidence type="ECO:0000259" key="6">
    <source>
        <dbReference type="PROSITE" id="PS50893"/>
    </source>
</evidence>
<dbReference type="InterPro" id="IPR027417">
    <property type="entry name" value="P-loop_NTPase"/>
</dbReference>
<accession>A0A3M2M6M2</accession>
<feature type="compositionally biased region" description="Gly residues" evidence="5">
    <location>
        <begin position="244"/>
        <end position="262"/>
    </location>
</feature>
<evidence type="ECO:0000313" key="7">
    <source>
        <dbReference type="EMBL" id="RMI45201.1"/>
    </source>
</evidence>
<dbReference type="GO" id="GO:0016887">
    <property type="term" value="F:ATP hydrolysis activity"/>
    <property type="evidence" value="ECO:0007669"/>
    <property type="project" value="InterPro"/>
</dbReference>
<comment type="similarity">
    <text evidence="1">Belongs to the ABC transporter superfamily.</text>
</comment>
<dbReference type="Proteomes" id="UP000278673">
    <property type="component" value="Unassembled WGS sequence"/>
</dbReference>
<dbReference type="SUPFAM" id="SSF52540">
    <property type="entry name" value="P-loop containing nucleoside triphosphate hydrolases"/>
    <property type="match status" value="1"/>
</dbReference>
<organism evidence="7 8">
    <name type="scientific">Streptomyces triticirhizae</name>
    <dbReference type="NCBI Taxonomy" id="2483353"/>
    <lineage>
        <taxon>Bacteria</taxon>
        <taxon>Bacillati</taxon>
        <taxon>Actinomycetota</taxon>
        <taxon>Actinomycetes</taxon>
        <taxon>Kitasatosporales</taxon>
        <taxon>Streptomycetaceae</taxon>
        <taxon>Streptomyces</taxon>
    </lineage>
</organism>
<dbReference type="EMBL" id="RFFJ01000010">
    <property type="protein sequence ID" value="RMI45201.1"/>
    <property type="molecule type" value="Genomic_DNA"/>
</dbReference>
<proteinExistence type="inferred from homology"/>
<dbReference type="PROSITE" id="PS50893">
    <property type="entry name" value="ABC_TRANSPORTER_2"/>
    <property type="match status" value="1"/>
</dbReference>
<name>A0A3M2M6M2_9ACTN</name>
<dbReference type="PANTHER" id="PTHR43335">
    <property type="entry name" value="ABC TRANSPORTER, ATP-BINDING PROTEIN"/>
    <property type="match status" value="1"/>
</dbReference>